<feature type="compositionally biased region" description="Polar residues" evidence="1">
    <location>
        <begin position="123"/>
        <end position="141"/>
    </location>
</feature>
<reference evidence="2 3" key="1">
    <citation type="submission" date="2024-01" db="EMBL/GenBank/DDBJ databases">
        <title>The genomes of 5 underutilized Papilionoideae crops provide insights into root nodulation and disease resistanc.</title>
        <authorList>
            <person name="Jiang F."/>
        </authorList>
    </citation>
    <scope>NUCLEOTIDE SEQUENCE [LARGE SCALE GENOMIC DNA]</scope>
    <source>
        <strain evidence="2">JINMINGXINNONG_FW02</strain>
        <tissue evidence="2">Leaves</tissue>
    </source>
</reference>
<dbReference type="EMBL" id="JAYMYR010000001">
    <property type="protein sequence ID" value="KAK7382460.1"/>
    <property type="molecule type" value="Genomic_DNA"/>
</dbReference>
<feature type="region of interest" description="Disordered" evidence="1">
    <location>
        <begin position="57"/>
        <end position="82"/>
    </location>
</feature>
<protein>
    <submittedName>
        <fullName evidence="2">Uncharacterized protein</fullName>
    </submittedName>
</protein>
<evidence type="ECO:0000313" key="3">
    <source>
        <dbReference type="Proteomes" id="UP001374584"/>
    </source>
</evidence>
<evidence type="ECO:0000313" key="2">
    <source>
        <dbReference type="EMBL" id="KAK7382460.1"/>
    </source>
</evidence>
<evidence type="ECO:0000256" key="1">
    <source>
        <dbReference type="SAM" id="MobiDB-lite"/>
    </source>
</evidence>
<gene>
    <name evidence="2" type="ORF">VNO80_01313</name>
</gene>
<comment type="caution">
    <text evidence="2">The sequence shown here is derived from an EMBL/GenBank/DDBJ whole genome shotgun (WGS) entry which is preliminary data.</text>
</comment>
<dbReference type="Proteomes" id="UP001374584">
    <property type="component" value="Unassembled WGS sequence"/>
</dbReference>
<proteinExistence type="predicted"/>
<feature type="region of interest" description="Disordered" evidence="1">
    <location>
        <begin position="110"/>
        <end position="141"/>
    </location>
</feature>
<sequence>MVATIGDNVRGKLEEGKEKEQFVPTTVINSGGGKEFWAIGLTKHQAQTQIVNPSQDNLLQSNTVGTDNTMDSNRDLSTPSTSVQLVDEALRREERMKLIKVKDMNPKEFAKKRNFDNGRKGRSQSLQINGYTATNAQARWS</sequence>
<name>A0AAN9RSN8_PHACN</name>
<keyword evidence="3" id="KW-1185">Reference proteome</keyword>
<organism evidence="2 3">
    <name type="scientific">Phaseolus coccineus</name>
    <name type="common">Scarlet runner bean</name>
    <name type="synonym">Phaseolus multiflorus</name>
    <dbReference type="NCBI Taxonomy" id="3886"/>
    <lineage>
        <taxon>Eukaryota</taxon>
        <taxon>Viridiplantae</taxon>
        <taxon>Streptophyta</taxon>
        <taxon>Embryophyta</taxon>
        <taxon>Tracheophyta</taxon>
        <taxon>Spermatophyta</taxon>
        <taxon>Magnoliopsida</taxon>
        <taxon>eudicotyledons</taxon>
        <taxon>Gunneridae</taxon>
        <taxon>Pentapetalae</taxon>
        <taxon>rosids</taxon>
        <taxon>fabids</taxon>
        <taxon>Fabales</taxon>
        <taxon>Fabaceae</taxon>
        <taxon>Papilionoideae</taxon>
        <taxon>50 kb inversion clade</taxon>
        <taxon>NPAAA clade</taxon>
        <taxon>indigoferoid/millettioid clade</taxon>
        <taxon>Phaseoleae</taxon>
        <taxon>Phaseolus</taxon>
    </lineage>
</organism>
<dbReference type="AlphaFoldDB" id="A0AAN9RSN8"/>
<feature type="compositionally biased region" description="Basic and acidic residues" evidence="1">
    <location>
        <begin position="110"/>
        <end position="119"/>
    </location>
</feature>
<accession>A0AAN9RSN8</accession>